<comment type="caution">
    <text evidence="7">The sequence shown here is derived from an EMBL/GenBank/DDBJ whole genome shotgun (WGS) entry which is preliminary data.</text>
</comment>
<feature type="region of interest" description="Disordered" evidence="5">
    <location>
        <begin position="184"/>
        <end position="212"/>
    </location>
</feature>
<dbReference type="InterPro" id="IPR045279">
    <property type="entry name" value="ARR-like"/>
</dbReference>
<proteinExistence type="predicted"/>
<keyword evidence="1" id="KW-0902">Two-component regulatory system</keyword>
<dbReference type="InterPro" id="IPR011006">
    <property type="entry name" value="CheY-like_superfamily"/>
</dbReference>
<evidence type="ECO:0000313" key="7">
    <source>
        <dbReference type="EMBL" id="KAK6157631.1"/>
    </source>
</evidence>
<keyword evidence="2" id="KW-0805">Transcription regulation</keyword>
<dbReference type="EMBL" id="JABTTQ020000005">
    <property type="protein sequence ID" value="KAK6157631.1"/>
    <property type="molecule type" value="Genomic_DNA"/>
</dbReference>
<evidence type="ECO:0000256" key="2">
    <source>
        <dbReference type="ARBA" id="ARBA00023015"/>
    </source>
</evidence>
<evidence type="ECO:0000256" key="4">
    <source>
        <dbReference type="PROSITE-ProRule" id="PRU00169"/>
    </source>
</evidence>
<dbReference type="Gene3D" id="3.40.50.2300">
    <property type="match status" value="1"/>
</dbReference>
<feature type="domain" description="Response regulatory" evidence="6">
    <location>
        <begin position="23"/>
        <end position="138"/>
    </location>
</feature>
<dbReference type="SUPFAM" id="SSF52172">
    <property type="entry name" value="CheY-like"/>
    <property type="match status" value="1"/>
</dbReference>
<sequence>MGCAKMSEEKESNGVPTPFRGLRVLLVDNDTTSLLNIASELEDYSYRVTTTELATVALSILQERTDRFDLVMADTNMPEMDCFKFIKSVQLIKDFPIILMSTELKKDMVKEAMIKGACFFLKKPISSKNLKNVWQHAYRKSKHEIMIRNKKAAPPESINIADQEAESQEAKVEKENKVLEILDQRTLHDSENEQVGDSDQIENDHGDSVDGKAFTKICTKEASPENISEMSKEPNLTQRQISSYLQKYRVESSTTELNRATSLPTDRSKVLEASSTSKTSYESEFLSAIPIAHPGVGSLATHVNRHYLSGQLSDIIHYKQVDTSVQLDEFEAFTDSTRFPTTFMQLLQQKPNFCEDSPVQSKFPNKMANVNQKQLHGEN</sequence>
<feature type="compositionally biased region" description="Polar residues" evidence="5">
    <location>
        <begin position="255"/>
        <end position="265"/>
    </location>
</feature>
<keyword evidence="4" id="KW-0597">Phosphoprotein</keyword>
<evidence type="ECO:0000313" key="8">
    <source>
        <dbReference type="Proteomes" id="UP001318860"/>
    </source>
</evidence>
<keyword evidence="8" id="KW-1185">Reference proteome</keyword>
<gene>
    <name evidence="7" type="ORF">DH2020_011879</name>
</gene>
<dbReference type="Pfam" id="PF00072">
    <property type="entry name" value="Response_reg"/>
    <property type="match status" value="1"/>
</dbReference>
<feature type="region of interest" description="Disordered" evidence="5">
    <location>
        <begin position="255"/>
        <end position="275"/>
    </location>
</feature>
<evidence type="ECO:0000259" key="6">
    <source>
        <dbReference type="PROSITE" id="PS50110"/>
    </source>
</evidence>
<dbReference type="PANTHER" id="PTHR43874">
    <property type="entry name" value="TWO-COMPONENT RESPONSE REGULATOR"/>
    <property type="match status" value="1"/>
</dbReference>
<feature type="modified residue" description="4-aspartylphosphate" evidence="4">
    <location>
        <position position="74"/>
    </location>
</feature>
<evidence type="ECO:0000256" key="3">
    <source>
        <dbReference type="ARBA" id="ARBA00023163"/>
    </source>
</evidence>
<keyword evidence="3" id="KW-0804">Transcription</keyword>
<dbReference type="CDD" id="cd17584">
    <property type="entry name" value="REC_typeB_ARR-like"/>
    <property type="match status" value="1"/>
</dbReference>
<organism evidence="7 8">
    <name type="scientific">Rehmannia glutinosa</name>
    <name type="common">Chinese foxglove</name>
    <dbReference type="NCBI Taxonomy" id="99300"/>
    <lineage>
        <taxon>Eukaryota</taxon>
        <taxon>Viridiplantae</taxon>
        <taxon>Streptophyta</taxon>
        <taxon>Embryophyta</taxon>
        <taxon>Tracheophyta</taxon>
        <taxon>Spermatophyta</taxon>
        <taxon>Magnoliopsida</taxon>
        <taxon>eudicotyledons</taxon>
        <taxon>Gunneridae</taxon>
        <taxon>Pentapetalae</taxon>
        <taxon>asterids</taxon>
        <taxon>lamiids</taxon>
        <taxon>Lamiales</taxon>
        <taxon>Orobanchaceae</taxon>
        <taxon>Rehmannieae</taxon>
        <taxon>Rehmannia</taxon>
    </lineage>
</organism>
<protein>
    <recommendedName>
        <fullName evidence="6">Response regulatory domain-containing protein</fullName>
    </recommendedName>
</protein>
<dbReference type="PROSITE" id="PS50110">
    <property type="entry name" value="RESPONSE_REGULATORY"/>
    <property type="match status" value="1"/>
</dbReference>
<dbReference type="SMART" id="SM00448">
    <property type="entry name" value="REC"/>
    <property type="match status" value="1"/>
</dbReference>
<evidence type="ECO:0000256" key="5">
    <source>
        <dbReference type="SAM" id="MobiDB-lite"/>
    </source>
</evidence>
<dbReference type="Proteomes" id="UP001318860">
    <property type="component" value="Unassembled WGS sequence"/>
</dbReference>
<dbReference type="InterPro" id="IPR001789">
    <property type="entry name" value="Sig_transdc_resp-reg_receiver"/>
</dbReference>
<dbReference type="Gene3D" id="1.10.10.60">
    <property type="entry name" value="Homeodomain-like"/>
    <property type="match status" value="1"/>
</dbReference>
<feature type="compositionally biased region" description="Acidic residues" evidence="5">
    <location>
        <begin position="192"/>
        <end position="201"/>
    </location>
</feature>
<reference evidence="7 8" key="1">
    <citation type="journal article" date="2021" name="Comput. Struct. Biotechnol. J.">
        <title>De novo genome assembly of the potent medicinal plant Rehmannia glutinosa using nanopore technology.</title>
        <authorList>
            <person name="Ma L."/>
            <person name="Dong C."/>
            <person name="Song C."/>
            <person name="Wang X."/>
            <person name="Zheng X."/>
            <person name="Niu Y."/>
            <person name="Chen S."/>
            <person name="Feng W."/>
        </authorList>
    </citation>
    <scope>NUCLEOTIDE SEQUENCE [LARGE SCALE GENOMIC DNA]</scope>
    <source>
        <strain evidence="7">DH-2019</strain>
    </source>
</reference>
<dbReference type="PANTHER" id="PTHR43874:SF87">
    <property type="entry name" value="HTH MYB-TYPE DOMAIN-CONTAINING PROTEIN"/>
    <property type="match status" value="1"/>
</dbReference>
<name>A0ABR0XET0_REHGL</name>
<evidence type="ECO:0000256" key="1">
    <source>
        <dbReference type="ARBA" id="ARBA00023012"/>
    </source>
</evidence>
<accession>A0ABR0XET0</accession>